<evidence type="ECO:0000313" key="7">
    <source>
        <dbReference type="Proteomes" id="UP000006787"/>
    </source>
</evidence>
<evidence type="ECO:0000259" key="5">
    <source>
        <dbReference type="Pfam" id="PF25990"/>
    </source>
</evidence>
<dbReference type="InterPro" id="IPR050465">
    <property type="entry name" value="UPF0194_transport"/>
</dbReference>
<dbReference type="Proteomes" id="UP000006787">
    <property type="component" value="Unassembled WGS sequence"/>
</dbReference>
<dbReference type="Gene3D" id="2.40.420.20">
    <property type="match status" value="1"/>
</dbReference>
<dbReference type="Gene3D" id="2.40.50.100">
    <property type="match status" value="1"/>
</dbReference>
<dbReference type="PANTHER" id="PTHR32347:SF14">
    <property type="entry name" value="EFFLUX SYSTEM COMPONENT YKNX-RELATED"/>
    <property type="match status" value="1"/>
</dbReference>
<evidence type="ECO:0000313" key="6">
    <source>
        <dbReference type="EMBL" id="EKF52511.1"/>
    </source>
</evidence>
<keyword evidence="4" id="KW-0812">Transmembrane</keyword>
<dbReference type="GO" id="GO:0030313">
    <property type="term" value="C:cell envelope"/>
    <property type="evidence" value="ECO:0007669"/>
    <property type="project" value="UniProtKB-SubCell"/>
</dbReference>
<dbReference type="PANTHER" id="PTHR32347">
    <property type="entry name" value="EFFLUX SYSTEM COMPONENT YKNX-RELATED"/>
    <property type="match status" value="1"/>
</dbReference>
<sequence length="399" mass="44142">MKRNKKILCVVGGILFLLVTISIILYKISNISEENTKAYNIIEIKKTDPLILKGIVQPKDTSYFNLEPGLGKISNISVQSGQVVNKGDVIATYQNTTIEDQANEQIQSLEKLNLAVSNAQTNVNNAKQKQEELEKQLVSVQNEQSLIKNKKISNEEKQAEKADIDAKVESIKQALDAQKDAVLQAIQMLDNANIDLSSTNNSIEQTKKKIITTITSPFKGIVYINNKGELDNSVPYATVVSQETVIRGTVSEYDYSKIREGQMVKINVTADDKSVDGTITSISELPEGLDTNEGSSGQSDKNMISSFSFLITPKTAIHYGFNVQINVPTNKIEVSKHNIVEKGTGKFVFIYSGGKVHKKKVEVQEESEKYILKSGIKENDKIIDTPDAELKDGQEVVVR</sequence>
<evidence type="ECO:0000256" key="3">
    <source>
        <dbReference type="SAM" id="Coils"/>
    </source>
</evidence>
<feature type="coiled-coil region" evidence="3">
    <location>
        <begin position="109"/>
        <end position="209"/>
    </location>
</feature>
<dbReference type="Pfam" id="PF25990">
    <property type="entry name" value="Beta-barrel_YknX"/>
    <property type="match status" value="1"/>
</dbReference>
<dbReference type="EMBL" id="AMQS01000001">
    <property type="protein sequence ID" value="EKF52511.1"/>
    <property type="molecule type" value="Genomic_DNA"/>
</dbReference>
<feature type="domain" description="YknX-like beta-barrel" evidence="5">
    <location>
        <begin position="245"/>
        <end position="327"/>
    </location>
</feature>
<dbReference type="RefSeq" id="WP_003134485.1">
    <property type="nucleotide sequence ID" value="NZ_AMQS01000001.1"/>
</dbReference>
<evidence type="ECO:0000256" key="1">
    <source>
        <dbReference type="ARBA" id="ARBA00004196"/>
    </source>
</evidence>
<dbReference type="PATRIC" id="fig|1231377.3.peg.85"/>
<name>K2PYL1_9LACT</name>
<gene>
    <name evidence="6" type="ORF">C426_0086</name>
</gene>
<dbReference type="InterPro" id="IPR058636">
    <property type="entry name" value="Beta-barrel_YknX"/>
</dbReference>
<comment type="caution">
    <text evidence="6">The sequence shown here is derived from an EMBL/GenBank/DDBJ whole genome shotgun (WGS) entry which is preliminary data.</text>
</comment>
<comment type="subcellular location">
    <subcellularLocation>
        <location evidence="1">Cell envelope</location>
    </subcellularLocation>
</comment>
<feature type="transmembrane region" description="Helical" evidence="4">
    <location>
        <begin position="7"/>
        <end position="26"/>
    </location>
</feature>
<organism evidence="6 7">
    <name type="scientific">Lactococcus garvieae DCC43</name>
    <dbReference type="NCBI Taxonomy" id="1231377"/>
    <lineage>
        <taxon>Bacteria</taxon>
        <taxon>Bacillati</taxon>
        <taxon>Bacillota</taxon>
        <taxon>Bacilli</taxon>
        <taxon>Lactobacillales</taxon>
        <taxon>Streptococcaceae</taxon>
        <taxon>Lactococcus</taxon>
    </lineage>
</organism>
<dbReference type="eggNOG" id="COG0845">
    <property type="taxonomic scope" value="Bacteria"/>
</dbReference>
<keyword evidence="4" id="KW-0472">Membrane</keyword>
<reference evidence="6 7" key="1">
    <citation type="journal article" date="2012" name="J. Bacteriol.">
        <title>Genome Sequence of the Bacteriocin-Producing Strain Lactococcus garvieae DCC43.</title>
        <authorList>
            <person name="Gabrielsen C."/>
            <person name="Brede D.A."/>
            <person name="Hernandez P.E."/>
            <person name="Nes I.F."/>
            <person name="Diep D.B."/>
        </authorList>
    </citation>
    <scope>NUCLEOTIDE SEQUENCE [LARGE SCALE GENOMIC DNA]</scope>
    <source>
        <strain evidence="6 7">DCC43</strain>
    </source>
</reference>
<evidence type="ECO:0000256" key="4">
    <source>
        <dbReference type="SAM" id="Phobius"/>
    </source>
</evidence>
<protein>
    <submittedName>
        <fullName evidence="6">Periplasmic component of ABC transporter</fullName>
    </submittedName>
</protein>
<keyword evidence="4" id="KW-1133">Transmembrane helix</keyword>
<dbReference type="Gene3D" id="1.10.287.470">
    <property type="entry name" value="Helix hairpin bin"/>
    <property type="match status" value="1"/>
</dbReference>
<dbReference type="Gene3D" id="2.40.30.170">
    <property type="match status" value="1"/>
</dbReference>
<proteinExistence type="predicted"/>
<keyword evidence="2 3" id="KW-0175">Coiled coil</keyword>
<accession>K2PYL1</accession>
<evidence type="ECO:0000256" key="2">
    <source>
        <dbReference type="ARBA" id="ARBA00023054"/>
    </source>
</evidence>
<dbReference type="AlphaFoldDB" id="K2PYL1"/>